<proteinExistence type="predicted"/>
<keyword evidence="3" id="KW-1185">Reference proteome</keyword>
<accession>A0A0Q3MTD7</accession>
<name>A0A0Q3MTD7_AMAAE</name>
<evidence type="ECO:0000313" key="3">
    <source>
        <dbReference type="Proteomes" id="UP000051836"/>
    </source>
</evidence>
<feature type="domain" description="Band 3 cytoplasmic" evidence="1">
    <location>
        <begin position="6"/>
        <end position="112"/>
    </location>
</feature>
<dbReference type="GO" id="GO:0016323">
    <property type="term" value="C:basolateral plasma membrane"/>
    <property type="evidence" value="ECO:0007669"/>
    <property type="project" value="TreeGrafter"/>
</dbReference>
<gene>
    <name evidence="2" type="ORF">AAES_38482</name>
</gene>
<organism evidence="2 3">
    <name type="scientific">Amazona aestiva</name>
    <name type="common">Blue-fronted Amazon parrot</name>
    <dbReference type="NCBI Taxonomy" id="12930"/>
    <lineage>
        <taxon>Eukaryota</taxon>
        <taxon>Metazoa</taxon>
        <taxon>Chordata</taxon>
        <taxon>Craniata</taxon>
        <taxon>Vertebrata</taxon>
        <taxon>Euteleostomi</taxon>
        <taxon>Archelosauria</taxon>
        <taxon>Archosauria</taxon>
        <taxon>Dinosauria</taxon>
        <taxon>Saurischia</taxon>
        <taxon>Theropoda</taxon>
        <taxon>Coelurosauria</taxon>
        <taxon>Aves</taxon>
        <taxon>Neognathae</taxon>
        <taxon>Neoaves</taxon>
        <taxon>Telluraves</taxon>
        <taxon>Australaves</taxon>
        <taxon>Psittaciformes</taxon>
        <taxon>Psittacidae</taxon>
        <taxon>Amazona</taxon>
    </lineage>
</organism>
<dbReference type="InterPro" id="IPR013769">
    <property type="entry name" value="Band3_cytoplasmic_dom"/>
</dbReference>
<dbReference type="STRING" id="12930.A0A0Q3MTD7"/>
<evidence type="ECO:0000259" key="1">
    <source>
        <dbReference type="Pfam" id="PF07565"/>
    </source>
</evidence>
<reference evidence="2 3" key="1">
    <citation type="submission" date="2015-10" db="EMBL/GenBank/DDBJ databases">
        <authorList>
            <person name="Gilbert D.G."/>
        </authorList>
    </citation>
    <scope>NUCLEOTIDE SEQUENCE [LARGE SCALE GENOMIC DNA]</scope>
    <source>
        <strain evidence="2">FVVF132</strain>
    </source>
</reference>
<evidence type="ECO:0000313" key="2">
    <source>
        <dbReference type="EMBL" id="KQK85632.1"/>
    </source>
</evidence>
<dbReference type="PANTHER" id="PTHR11453">
    <property type="entry name" value="ANION EXCHANGE PROTEIN"/>
    <property type="match status" value="1"/>
</dbReference>
<dbReference type="InterPro" id="IPR003020">
    <property type="entry name" value="HCO3_transpt_euk"/>
</dbReference>
<dbReference type="Proteomes" id="UP000051836">
    <property type="component" value="Unassembled WGS sequence"/>
</dbReference>
<dbReference type="EMBL" id="LMAW01000730">
    <property type="protein sequence ID" value="KQK85632.1"/>
    <property type="molecule type" value="Genomic_DNA"/>
</dbReference>
<dbReference type="AlphaFoldDB" id="A0A0Q3MTD7"/>
<dbReference type="GO" id="GO:0008509">
    <property type="term" value="F:monoatomic anion transmembrane transporter activity"/>
    <property type="evidence" value="ECO:0007669"/>
    <property type="project" value="InterPro"/>
</dbReference>
<dbReference type="Pfam" id="PF07565">
    <property type="entry name" value="Band_3_cyto"/>
    <property type="match status" value="1"/>
</dbReference>
<protein>
    <recommendedName>
        <fullName evidence="1">Band 3 cytoplasmic domain-containing protein</fullName>
    </recommendedName>
</protein>
<dbReference type="InterPro" id="IPR016152">
    <property type="entry name" value="PTrfase/Anion_transptr"/>
</dbReference>
<comment type="caution">
    <text evidence="2">The sequence shown here is derived from an EMBL/GenBank/DDBJ whole genome shotgun (WGS) entry which is preliminary data.</text>
</comment>
<dbReference type="GO" id="GO:0005452">
    <property type="term" value="F:solute:inorganic anion antiporter activity"/>
    <property type="evidence" value="ECO:0007669"/>
    <property type="project" value="InterPro"/>
</dbReference>
<dbReference type="OrthoDB" id="1735926at2759"/>
<dbReference type="SUPFAM" id="SSF55804">
    <property type="entry name" value="Phoshotransferase/anion transport protein"/>
    <property type="match status" value="1"/>
</dbReference>
<sequence>MEGPGQGYVELHELVMDSTKELCWMEASHWLKLEEDFKEDGNWGQPHLSFLTYRSLLEVRWALAKGAVLLDVAANSLPAIAHILIDQMIYEGQLKPQDSDDILRTLLLQHKYGHG</sequence>
<dbReference type="Gene3D" id="3.40.930.10">
    <property type="entry name" value="Mannitol-specific EII, Chain A"/>
    <property type="match status" value="1"/>
</dbReference>
<dbReference type="GO" id="GO:0051453">
    <property type="term" value="P:regulation of intracellular pH"/>
    <property type="evidence" value="ECO:0007669"/>
    <property type="project" value="TreeGrafter"/>
</dbReference>
<dbReference type="GO" id="GO:0015106">
    <property type="term" value="F:bicarbonate transmembrane transporter activity"/>
    <property type="evidence" value="ECO:0007669"/>
    <property type="project" value="TreeGrafter"/>
</dbReference>
<dbReference type="PANTHER" id="PTHR11453:SF12">
    <property type="entry name" value="BAND 3 ANION TRANSPORT PROTEIN"/>
    <property type="match status" value="1"/>
</dbReference>